<feature type="region of interest" description="Disordered" evidence="1">
    <location>
        <begin position="218"/>
        <end position="294"/>
    </location>
</feature>
<feature type="compositionally biased region" description="Basic and acidic residues" evidence="1">
    <location>
        <begin position="235"/>
        <end position="258"/>
    </location>
</feature>
<gene>
    <name evidence="2" type="ORF">ACHAW5_008879</name>
</gene>
<reference evidence="2 3" key="1">
    <citation type="submission" date="2024-10" db="EMBL/GenBank/DDBJ databases">
        <title>Updated reference genomes for cyclostephanoid diatoms.</title>
        <authorList>
            <person name="Roberts W.R."/>
            <person name="Alverson A.J."/>
        </authorList>
    </citation>
    <scope>NUCLEOTIDE SEQUENCE [LARGE SCALE GENOMIC DNA]</scope>
    <source>
        <strain evidence="2 3">AJA276-08</strain>
    </source>
</reference>
<feature type="region of interest" description="Disordered" evidence="1">
    <location>
        <begin position="1"/>
        <end position="35"/>
    </location>
</feature>
<comment type="caution">
    <text evidence="2">The sequence shown here is derived from an EMBL/GenBank/DDBJ whole genome shotgun (WGS) entry which is preliminary data.</text>
</comment>
<name>A0ABD3PGB0_9STRA</name>
<evidence type="ECO:0000313" key="2">
    <source>
        <dbReference type="EMBL" id="KAL3787093.1"/>
    </source>
</evidence>
<feature type="compositionally biased region" description="Low complexity" evidence="1">
    <location>
        <begin position="1025"/>
        <end position="1036"/>
    </location>
</feature>
<feature type="compositionally biased region" description="Basic and acidic residues" evidence="1">
    <location>
        <begin position="279"/>
        <end position="292"/>
    </location>
</feature>
<feature type="region of interest" description="Disordered" evidence="1">
    <location>
        <begin position="139"/>
        <end position="165"/>
    </location>
</feature>
<keyword evidence="3" id="KW-1185">Reference proteome</keyword>
<dbReference type="Proteomes" id="UP001530315">
    <property type="component" value="Unassembled WGS sequence"/>
</dbReference>
<feature type="region of interest" description="Disordered" evidence="1">
    <location>
        <begin position="350"/>
        <end position="374"/>
    </location>
</feature>
<organism evidence="2 3">
    <name type="scientific">Stephanodiscus triporus</name>
    <dbReference type="NCBI Taxonomy" id="2934178"/>
    <lineage>
        <taxon>Eukaryota</taxon>
        <taxon>Sar</taxon>
        <taxon>Stramenopiles</taxon>
        <taxon>Ochrophyta</taxon>
        <taxon>Bacillariophyta</taxon>
        <taxon>Coscinodiscophyceae</taxon>
        <taxon>Thalassiosirophycidae</taxon>
        <taxon>Stephanodiscales</taxon>
        <taxon>Stephanodiscaceae</taxon>
        <taxon>Stephanodiscus</taxon>
    </lineage>
</organism>
<feature type="compositionally biased region" description="Basic and acidic residues" evidence="1">
    <location>
        <begin position="155"/>
        <end position="164"/>
    </location>
</feature>
<feature type="region of interest" description="Disordered" evidence="1">
    <location>
        <begin position="947"/>
        <end position="980"/>
    </location>
</feature>
<feature type="compositionally biased region" description="Low complexity" evidence="1">
    <location>
        <begin position="11"/>
        <end position="35"/>
    </location>
</feature>
<accession>A0ABD3PGB0</accession>
<feature type="region of interest" description="Disordered" evidence="1">
    <location>
        <begin position="718"/>
        <end position="741"/>
    </location>
</feature>
<evidence type="ECO:0000313" key="3">
    <source>
        <dbReference type="Proteomes" id="UP001530315"/>
    </source>
</evidence>
<feature type="region of interest" description="Disordered" evidence="1">
    <location>
        <begin position="1014"/>
        <end position="1036"/>
    </location>
</feature>
<evidence type="ECO:0008006" key="4">
    <source>
        <dbReference type="Google" id="ProtNLM"/>
    </source>
</evidence>
<evidence type="ECO:0000256" key="1">
    <source>
        <dbReference type="SAM" id="MobiDB-lite"/>
    </source>
</evidence>
<dbReference type="EMBL" id="JALLAZ020000796">
    <property type="protein sequence ID" value="KAL3787093.1"/>
    <property type="molecule type" value="Genomic_DNA"/>
</dbReference>
<sequence>MSSDGEDSDAVGDGASSASAAMSKTMTTTSTTTRTVVDDLLSWAATTVETTLSPPLRDRDRDSEDDALSVVVVGTEVPPSPLARSGAISRMEKPIASDAAEICFAIPDAIHATASPPAAFKSEEEVIARPQTPTKLLEKHPTAFAPTDPNDDNDEGRSTKKTADDILVQVKSDEQIVPAGLGGIQIGTPAQIQSRLIHSINAADASVVATWDHLSTAEPQPAGFIRGGKRKCNKRKSDDSSLRGDKCAEIGESDKARDEDADSFGAANFDDSPSPAKKTKSEDDDKVGEDGNAKASRQCHKCSQLLYFRSERSAIGGYKLHVSRCRISTKNEDVSRVMKGAVSHQKLAEEKKDAAPCQEPVEKKRRDVAPHQKPADETQIYTVTKIYSLTKDPISSRDLMYLRPRKFFIKPPDPRPCYGCNWCGPDHQKYVVGDDETLCPACKLLSDDGWFRWCDSVAKKVFFLIENEKKCTSIRDFLSHTTVILGEKLAKMSSEERVALFSTLHVIDEGIKENETPKARPQPSLSKRVQSVTARASVVDISPPEFAGTVKSKLARRWEYVQQDVALSAFHYTTLTTRKKSVRGLDPRPFFGCEWCGVMTKLSDETPNDRGGELCLICDALKDFGYRGKIYSTARSFTTSTNETIKGVKAFLLGTTDIVAEAVKLLSAPDHALLRAKYKHQAYDLHCKEIVSADILRKRTKKMSRVDRSALQTKNKSAITGAKKSSITAKKKSNGVTPNRSQLSKLSGITNVTKERSVTVKNDVARPIHQLSLPTIPQLLESNLSVVLKADVFCVYNSHFGTNSNIAAKILLALSEGQLPSCISTETPFLRSIEEIPTLTCPSGTPPSRFVGVYRVKKTLGGGKYETSFGAALPEFYVNCEWSSAIERTPNGHIVPKAATVNGQPLLLRIGIDDEEVAGKLFSFCYRIMYGAVAASDIVAGRNSCSKPACQDSETTTPLPPIVHAKTDPPQDDTSSKSSEIASSLKFHGTVVNMPSETLCDQNNQDTFRPIKGSIASQKDSPKVGASGSSHCASLSSIPSDARLCRPVANEDISRVAESANSNIVMNE</sequence>
<proteinExistence type="predicted"/>
<dbReference type="AlphaFoldDB" id="A0ABD3PGB0"/>
<protein>
    <recommendedName>
        <fullName evidence="4">SET domain-containing protein</fullName>
    </recommendedName>
</protein>
<feature type="compositionally biased region" description="Acidic residues" evidence="1">
    <location>
        <begin position="1"/>
        <end position="10"/>
    </location>
</feature>